<proteinExistence type="predicted"/>
<evidence type="ECO:0000256" key="1">
    <source>
        <dbReference type="SAM" id="Phobius"/>
    </source>
</evidence>
<dbReference type="Proteomes" id="UP001165079">
    <property type="component" value="Unassembled WGS sequence"/>
</dbReference>
<gene>
    <name evidence="2" type="ORF">Afil01_58570</name>
</gene>
<dbReference type="AlphaFoldDB" id="A0A9W6WDP6"/>
<keyword evidence="1" id="KW-0472">Membrane</keyword>
<comment type="caution">
    <text evidence="2">The sequence shown here is derived from an EMBL/GenBank/DDBJ whole genome shotgun (WGS) entry which is preliminary data.</text>
</comment>
<evidence type="ECO:0000313" key="2">
    <source>
        <dbReference type="EMBL" id="GLZ81050.1"/>
    </source>
</evidence>
<keyword evidence="1" id="KW-0812">Transmembrane</keyword>
<dbReference type="EMBL" id="BSTX01000004">
    <property type="protein sequence ID" value="GLZ81050.1"/>
    <property type="molecule type" value="Genomic_DNA"/>
</dbReference>
<accession>A0A9W6WDP6</accession>
<keyword evidence="3" id="KW-1185">Reference proteome</keyword>
<organism evidence="2 3">
    <name type="scientific">Actinorhabdospora filicis</name>
    <dbReference type="NCBI Taxonomy" id="1785913"/>
    <lineage>
        <taxon>Bacteria</taxon>
        <taxon>Bacillati</taxon>
        <taxon>Actinomycetota</taxon>
        <taxon>Actinomycetes</taxon>
        <taxon>Micromonosporales</taxon>
        <taxon>Micromonosporaceae</taxon>
        <taxon>Actinorhabdospora</taxon>
    </lineage>
</organism>
<sequence length="322" mass="34765">MTEDLRTRLDREFEDCTPDIIIDSAGLMERGKRRKRSRYAVAGTAALALVMALVVVVGNLPGRGGTPNPTTSGSPVPVAQPEFPLPGDLAPEEVYHWVGPPGIEDLPDNPEMTRLQEALLDRLRAHGANPDGHLMRYRDGLEAESADTRGDQQARWDRMLTTRLIYTGVISNLSPGTGPDGRADFIDSFDVQALPKGSFERGPGSIGFDGHSMTSSSVHLYTCDDYADKVGDGYVMGDVDNTCVTTDLPDGGQLVTIESRTIGRGNEGPRGSDTAILFLANGNAYMITNVFGHVAEKVLRDPTIPAAELGELLRSLPEVIIY</sequence>
<dbReference type="RefSeq" id="WP_285666377.1">
    <property type="nucleotide sequence ID" value="NZ_BSTX01000004.1"/>
</dbReference>
<keyword evidence="1" id="KW-1133">Transmembrane helix</keyword>
<evidence type="ECO:0000313" key="3">
    <source>
        <dbReference type="Proteomes" id="UP001165079"/>
    </source>
</evidence>
<protein>
    <submittedName>
        <fullName evidence="2">Uncharacterized protein</fullName>
    </submittedName>
</protein>
<name>A0A9W6WDP6_9ACTN</name>
<reference evidence="2" key="1">
    <citation type="submission" date="2023-03" db="EMBL/GenBank/DDBJ databases">
        <title>Actinorhabdospora filicis NBRC 111898.</title>
        <authorList>
            <person name="Ichikawa N."/>
            <person name="Sato H."/>
            <person name="Tonouchi N."/>
        </authorList>
    </citation>
    <scope>NUCLEOTIDE SEQUENCE</scope>
    <source>
        <strain evidence="2">NBRC 111898</strain>
    </source>
</reference>
<feature type="transmembrane region" description="Helical" evidence="1">
    <location>
        <begin position="39"/>
        <end position="60"/>
    </location>
</feature>